<accession>F8IK03</accession>
<evidence type="ECO:0000313" key="2">
    <source>
        <dbReference type="EMBL" id="AEJ43515.1"/>
    </source>
</evidence>
<dbReference type="PATRIC" id="fig|1048834.4.peg.1506"/>
<sequence length="77" mass="8281">MGIHAKEARAMADERGHTPVSDGNQAHGSEVYLDSVYDGIDRLQQDGGVAPEIAHERLDPAVVPPPDMTHRRVGPVS</sequence>
<dbReference type="AlphaFoldDB" id="F8IK03"/>
<feature type="region of interest" description="Disordered" evidence="1">
    <location>
        <begin position="1"/>
        <end position="29"/>
    </location>
</feature>
<organism evidence="2 3">
    <name type="scientific">Alicyclobacillus acidocaldarius (strain Tc-4-1)</name>
    <name type="common">Bacillus acidocaldarius</name>
    <dbReference type="NCBI Taxonomy" id="1048834"/>
    <lineage>
        <taxon>Bacteria</taxon>
        <taxon>Bacillati</taxon>
        <taxon>Bacillota</taxon>
        <taxon>Bacilli</taxon>
        <taxon>Bacillales</taxon>
        <taxon>Alicyclobacillaceae</taxon>
        <taxon>Alicyclobacillus</taxon>
    </lineage>
</organism>
<feature type="compositionally biased region" description="Basic and acidic residues" evidence="1">
    <location>
        <begin position="1"/>
        <end position="17"/>
    </location>
</feature>
<reference evidence="2 3" key="1">
    <citation type="journal article" date="2011" name="J. Bacteriol.">
        <title>Complete Genome Sequence of Alicyclobacillus acidocaldarius Strain Tc-4-1.</title>
        <authorList>
            <person name="Chen Y."/>
            <person name="He Y."/>
            <person name="Zhang B."/>
            <person name="Yang J."/>
            <person name="Li W."/>
            <person name="Dong Z."/>
            <person name="Hu S."/>
        </authorList>
    </citation>
    <scope>NUCLEOTIDE SEQUENCE [LARGE SCALE GENOMIC DNA]</scope>
    <source>
        <strain evidence="2 3">Tc-4-1</strain>
    </source>
</reference>
<evidence type="ECO:0000256" key="1">
    <source>
        <dbReference type="SAM" id="MobiDB-lite"/>
    </source>
</evidence>
<name>F8IK03_ALIAT</name>
<dbReference type="EMBL" id="CP002902">
    <property type="protein sequence ID" value="AEJ43515.1"/>
    <property type="molecule type" value="Genomic_DNA"/>
</dbReference>
<feature type="region of interest" description="Disordered" evidence="1">
    <location>
        <begin position="56"/>
        <end position="77"/>
    </location>
</feature>
<reference evidence="3" key="2">
    <citation type="submission" date="2011-06" db="EMBL/GenBank/DDBJ databases">
        <title>The complete genome sequence of Alicyclobacillus acidocaldarius sp. Tc-4-1.</title>
        <authorList>
            <person name="Chen Y."/>
            <person name="He Y."/>
            <person name="Dong Z."/>
            <person name="Hu S."/>
        </authorList>
    </citation>
    <scope>NUCLEOTIDE SEQUENCE [LARGE SCALE GENOMIC DNA]</scope>
    <source>
        <strain evidence="3">Tc-4-1</strain>
    </source>
</reference>
<protein>
    <submittedName>
        <fullName evidence="2">Uncharacterized protein</fullName>
    </submittedName>
</protein>
<dbReference type="HOGENOM" id="CLU_2802885_0_0_9"/>
<proteinExistence type="predicted"/>
<dbReference type="Proteomes" id="UP000000292">
    <property type="component" value="Chromosome"/>
</dbReference>
<evidence type="ECO:0000313" key="3">
    <source>
        <dbReference type="Proteomes" id="UP000000292"/>
    </source>
</evidence>
<dbReference type="KEGG" id="aad:TC41_1584"/>
<dbReference type="STRING" id="1048834.TC41_1584"/>
<gene>
    <name evidence="2" type="ordered locus">TC41_1584</name>
</gene>